<dbReference type="PANTHER" id="PTHR43245">
    <property type="entry name" value="BIFUNCTIONAL POLYMYXIN RESISTANCE PROTEIN ARNA"/>
    <property type="match status" value="1"/>
</dbReference>
<dbReference type="Gene3D" id="3.40.50.720">
    <property type="entry name" value="NAD(P)-binding Rossmann-like Domain"/>
    <property type="match status" value="1"/>
</dbReference>
<dbReference type="AlphaFoldDB" id="A0A285MR43"/>
<dbReference type="PANTHER" id="PTHR43245:SF55">
    <property type="entry name" value="NAD(P)-BINDING DOMAIN-CONTAINING PROTEIN"/>
    <property type="match status" value="1"/>
</dbReference>
<gene>
    <name evidence="3" type="ORF">SAMN06265377_1451</name>
</gene>
<dbReference type="Proteomes" id="UP000219048">
    <property type="component" value="Unassembled WGS sequence"/>
</dbReference>
<dbReference type="Gene3D" id="2.60.120.10">
    <property type="entry name" value="Jelly Rolls"/>
    <property type="match status" value="1"/>
</dbReference>
<evidence type="ECO:0000313" key="3">
    <source>
        <dbReference type="EMBL" id="SNY99640.1"/>
    </source>
</evidence>
<dbReference type="InterPro" id="IPR050177">
    <property type="entry name" value="Lipid_A_modif_metabolic_enz"/>
</dbReference>
<dbReference type="InterPro" id="IPR001509">
    <property type="entry name" value="Epimerase_deHydtase"/>
</dbReference>
<accession>A0A285MR43</accession>
<evidence type="ECO:0000259" key="2">
    <source>
        <dbReference type="Pfam" id="PF14667"/>
    </source>
</evidence>
<dbReference type="CDD" id="cd07007">
    <property type="entry name" value="cupin_CapF-like_C"/>
    <property type="match status" value="1"/>
</dbReference>
<keyword evidence="4" id="KW-1185">Reference proteome</keyword>
<dbReference type="InterPro" id="IPR029303">
    <property type="entry name" value="CapF_C"/>
</dbReference>
<evidence type="ECO:0000313" key="4">
    <source>
        <dbReference type="Proteomes" id="UP000219048"/>
    </source>
</evidence>
<dbReference type="InterPro" id="IPR014710">
    <property type="entry name" value="RmlC-like_jellyroll"/>
</dbReference>
<feature type="domain" description="NAD-dependent epimerase/dehydratase" evidence="1">
    <location>
        <begin position="16"/>
        <end position="192"/>
    </location>
</feature>
<reference evidence="4" key="1">
    <citation type="submission" date="2017-09" db="EMBL/GenBank/DDBJ databases">
        <authorList>
            <person name="Varghese N."/>
            <person name="Submissions S."/>
        </authorList>
    </citation>
    <scope>NUCLEOTIDE SEQUENCE [LARGE SCALE GENOMIC DNA]</scope>
    <source>
        <strain evidence="4">DSM 25885</strain>
    </source>
</reference>
<name>A0A285MR43_9FLAO</name>
<dbReference type="SUPFAM" id="SSF51182">
    <property type="entry name" value="RmlC-like cupins"/>
    <property type="match status" value="1"/>
</dbReference>
<dbReference type="EMBL" id="OBEH01000002">
    <property type="protein sequence ID" value="SNY99640.1"/>
    <property type="molecule type" value="Genomic_DNA"/>
</dbReference>
<dbReference type="SUPFAM" id="SSF51735">
    <property type="entry name" value="NAD(P)-binding Rossmann-fold domains"/>
    <property type="match status" value="1"/>
</dbReference>
<protein>
    <submittedName>
        <fullName evidence="3">UDP-2-acetamido-2,6-beta-L-arabino-hexul-4-ose reductase</fullName>
    </submittedName>
</protein>
<dbReference type="Pfam" id="PF01370">
    <property type="entry name" value="Epimerase"/>
    <property type="match status" value="1"/>
</dbReference>
<organism evidence="3 4">
    <name type="scientific">Flagellimonas pacifica</name>
    <dbReference type="NCBI Taxonomy" id="1247520"/>
    <lineage>
        <taxon>Bacteria</taxon>
        <taxon>Pseudomonadati</taxon>
        <taxon>Bacteroidota</taxon>
        <taxon>Flavobacteriia</taxon>
        <taxon>Flavobacteriales</taxon>
        <taxon>Flavobacteriaceae</taxon>
        <taxon>Flagellimonas</taxon>
    </lineage>
</organism>
<dbReference type="InterPro" id="IPR011051">
    <property type="entry name" value="RmlC_Cupin_sf"/>
</dbReference>
<evidence type="ECO:0000259" key="1">
    <source>
        <dbReference type="Pfam" id="PF01370"/>
    </source>
</evidence>
<dbReference type="InterPro" id="IPR036291">
    <property type="entry name" value="NAD(P)-bd_dom_sf"/>
</dbReference>
<proteinExistence type="predicted"/>
<sequence length="388" mass="44181">MVSRMVNKTEKHKIGITGQAGFVGSHLHTTLSLREDVELIPFERSFFEDMEALSQFVSNCDTVVHLAALNRHEDQNVIYKTNIKLVDELIKACENATVSPHIIFSSSSQESRDNLYGASKKEGKEKFMAWAGKSEGKFTSLTIPNVFGPFGRPDYNSVVATFCYKVANGETPTIINDGEVGLIYINDLIKVFIDTIFGEQEVAELGENSFGVDIAPNHFVKVSRILELLNKYKSDYLQNGIFPNLDDYFQKSLFNTFRCYISEDHYPVKYTEHTDPRGSFVEISRTETSGQFSYSTTVPGITRGNHFHTRKAERFAVIKGKARIQLRKIGTENVINYYLDGKEPAYVDMPIWYTHNITNIGDEELITLFWINEPYNPEDADTYFENVE</sequence>
<feature type="domain" description="Capsular polysaccharide assembling protein CapF C-terminal" evidence="2">
    <location>
        <begin position="273"/>
        <end position="383"/>
    </location>
</feature>
<dbReference type="Pfam" id="PF14667">
    <property type="entry name" value="Polysacc_synt_C"/>
    <property type="match status" value="1"/>
</dbReference>